<proteinExistence type="predicted"/>
<evidence type="ECO:0000313" key="15">
    <source>
        <dbReference type="Proteomes" id="UP000463975"/>
    </source>
</evidence>
<dbReference type="InterPro" id="IPR050428">
    <property type="entry name" value="TCS_sensor_his_kinase"/>
</dbReference>
<dbReference type="CDD" id="cd00075">
    <property type="entry name" value="HATPase"/>
    <property type="match status" value="1"/>
</dbReference>
<dbReference type="PRINTS" id="PR00344">
    <property type="entry name" value="BCTRLSENSOR"/>
</dbReference>
<dbReference type="SUPFAM" id="SSF47384">
    <property type="entry name" value="Homodimeric domain of signal transducing histidine kinase"/>
    <property type="match status" value="1"/>
</dbReference>
<dbReference type="EMBL" id="CP047652">
    <property type="protein sequence ID" value="QHI95918.1"/>
    <property type="molecule type" value="Genomic_DNA"/>
</dbReference>
<evidence type="ECO:0000256" key="8">
    <source>
        <dbReference type="ARBA" id="ARBA00022989"/>
    </source>
</evidence>
<keyword evidence="15" id="KW-1185">Reference proteome</keyword>
<dbReference type="KEGG" id="bomb:GT348_06365"/>
<feature type="transmembrane region" description="Helical" evidence="11">
    <location>
        <begin position="158"/>
        <end position="181"/>
    </location>
</feature>
<dbReference type="InterPro" id="IPR005467">
    <property type="entry name" value="His_kinase_dom"/>
</dbReference>
<dbReference type="GO" id="GO:0005886">
    <property type="term" value="C:plasma membrane"/>
    <property type="evidence" value="ECO:0007669"/>
    <property type="project" value="TreeGrafter"/>
</dbReference>
<keyword evidence="4" id="KW-0597">Phosphoprotein</keyword>
<feature type="domain" description="HAMP" evidence="13">
    <location>
        <begin position="183"/>
        <end position="236"/>
    </location>
</feature>
<keyword evidence="6 11" id="KW-0812">Transmembrane</keyword>
<name>A0A6P1NEP7_9PROT</name>
<dbReference type="RefSeq" id="WP_160618991.1">
    <property type="nucleotide sequence ID" value="NZ_CP047652.1"/>
</dbReference>
<evidence type="ECO:0000256" key="3">
    <source>
        <dbReference type="ARBA" id="ARBA00012438"/>
    </source>
</evidence>
<dbReference type="InterPro" id="IPR036890">
    <property type="entry name" value="HATPase_C_sf"/>
</dbReference>
<dbReference type="Pfam" id="PF02518">
    <property type="entry name" value="HATPase_c"/>
    <property type="match status" value="1"/>
</dbReference>
<dbReference type="SUPFAM" id="SSF55874">
    <property type="entry name" value="ATPase domain of HSP90 chaperone/DNA topoisomerase II/histidine kinase"/>
    <property type="match status" value="1"/>
</dbReference>
<evidence type="ECO:0000256" key="7">
    <source>
        <dbReference type="ARBA" id="ARBA00022777"/>
    </source>
</evidence>
<comment type="subcellular location">
    <subcellularLocation>
        <location evidence="2">Membrane</location>
    </subcellularLocation>
</comment>
<dbReference type="AlphaFoldDB" id="A0A6P1NEP7"/>
<protein>
    <recommendedName>
        <fullName evidence="3">histidine kinase</fullName>
        <ecNumber evidence="3">2.7.13.3</ecNumber>
    </recommendedName>
</protein>
<keyword evidence="8 11" id="KW-1133">Transmembrane helix</keyword>
<dbReference type="PANTHER" id="PTHR45436:SF8">
    <property type="entry name" value="HISTIDINE KINASE"/>
    <property type="match status" value="1"/>
</dbReference>
<dbReference type="InterPro" id="IPR004358">
    <property type="entry name" value="Sig_transdc_His_kin-like_C"/>
</dbReference>
<dbReference type="CDD" id="cd06225">
    <property type="entry name" value="HAMP"/>
    <property type="match status" value="1"/>
</dbReference>
<dbReference type="SMART" id="SM00387">
    <property type="entry name" value="HATPase_c"/>
    <property type="match status" value="1"/>
</dbReference>
<sequence length="470" mass="53290">MSRHNPFLTITFRFTVALTGVLILGMCLQLVVIYEQIKSYEHVNSRGILRRTAELLSQEAPHELEVKVRDRSTNELRVSLNGAGLFDIDERYIVGDIHQWPKGLLPVNKIQTLSFRLRDGTVSSMRVLVVRVKGLDGRHDRYLVLAHTYMMASHFHQIIIHIALFSMLPILLFALVAGYLLSQKILNRVELTHHAIERIMKGNLQERLPIGRERDGLERVAGSVNHMLDRLERLMMAIRDVGNDIAHDIRTPLARLQARMNRIAKLPLSPTPQEIEKFNKAVDRCRGDIEQCFTVIKALLRIAEIENNLRKEGFSTFDVVSLIIDLADLYEPMAETKNVSLSVLLLVKERQIFADMHLLSEVVANLVDNAIKFTEPGGSVSIAVGEDAKRQLWIEVRDTGVGIAENEREAVLNRFYRTDKTRMVPGHGLGLSLVMPIIELHNATLDINYNVYNENAKGSIFRVLFPACSS</sequence>
<comment type="catalytic activity">
    <reaction evidence="1">
        <text>ATP + protein L-histidine = ADP + protein N-phospho-L-histidine.</text>
        <dbReference type="EC" id="2.7.13.3"/>
    </reaction>
</comment>
<evidence type="ECO:0000256" key="9">
    <source>
        <dbReference type="ARBA" id="ARBA00023012"/>
    </source>
</evidence>
<gene>
    <name evidence="14" type="ORF">GT348_06365</name>
</gene>
<dbReference type="PROSITE" id="PS50885">
    <property type="entry name" value="HAMP"/>
    <property type="match status" value="1"/>
</dbReference>
<dbReference type="InterPro" id="IPR003660">
    <property type="entry name" value="HAMP_dom"/>
</dbReference>
<evidence type="ECO:0000256" key="4">
    <source>
        <dbReference type="ARBA" id="ARBA00022553"/>
    </source>
</evidence>
<dbReference type="Gene3D" id="1.10.287.130">
    <property type="match status" value="1"/>
</dbReference>
<keyword evidence="10 11" id="KW-0472">Membrane</keyword>
<dbReference type="Gene3D" id="3.30.565.10">
    <property type="entry name" value="Histidine kinase-like ATPase, C-terminal domain"/>
    <property type="match status" value="1"/>
</dbReference>
<dbReference type="InterPro" id="IPR036097">
    <property type="entry name" value="HisK_dim/P_sf"/>
</dbReference>
<feature type="domain" description="Histidine kinase" evidence="12">
    <location>
        <begin position="244"/>
        <end position="469"/>
    </location>
</feature>
<evidence type="ECO:0000256" key="1">
    <source>
        <dbReference type="ARBA" id="ARBA00000085"/>
    </source>
</evidence>
<feature type="transmembrane region" description="Helical" evidence="11">
    <location>
        <begin position="12"/>
        <end position="34"/>
    </location>
</feature>
<evidence type="ECO:0000259" key="12">
    <source>
        <dbReference type="PROSITE" id="PS50109"/>
    </source>
</evidence>
<dbReference type="CDD" id="cd00082">
    <property type="entry name" value="HisKA"/>
    <property type="match status" value="1"/>
</dbReference>
<evidence type="ECO:0000256" key="6">
    <source>
        <dbReference type="ARBA" id="ARBA00022692"/>
    </source>
</evidence>
<dbReference type="EC" id="2.7.13.3" evidence="3"/>
<dbReference type="SMART" id="SM00388">
    <property type="entry name" value="HisKA"/>
    <property type="match status" value="1"/>
</dbReference>
<evidence type="ECO:0000256" key="5">
    <source>
        <dbReference type="ARBA" id="ARBA00022679"/>
    </source>
</evidence>
<dbReference type="PANTHER" id="PTHR45436">
    <property type="entry name" value="SENSOR HISTIDINE KINASE YKOH"/>
    <property type="match status" value="1"/>
</dbReference>
<keyword evidence="7" id="KW-0418">Kinase</keyword>
<keyword evidence="9" id="KW-0902">Two-component regulatory system</keyword>
<keyword evidence="5" id="KW-0808">Transferase</keyword>
<dbReference type="PROSITE" id="PS50109">
    <property type="entry name" value="HIS_KIN"/>
    <property type="match status" value="1"/>
</dbReference>
<dbReference type="SMART" id="SM00304">
    <property type="entry name" value="HAMP"/>
    <property type="match status" value="2"/>
</dbReference>
<organism evidence="14 15">
    <name type="scientific">Aristophania vespae</name>
    <dbReference type="NCBI Taxonomy" id="2697033"/>
    <lineage>
        <taxon>Bacteria</taxon>
        <taxon>Pseudomonadati</taxon>
        <taxon>Pseudomonadota</taxon>
        <taxon>Alphaproteobacteria</taxon>
        <taxon>Acetobacterales</taxon>
        <taxon>Acetobacteraceae</taxon>
        <taxon>Aristophania</taxon>
    </lineage>
</organism>
<dbReference type="Proteomes" id="UP000463975">
    <property type="component" value="Chromosome"/>
</dbReference>
<dbReference type="InterPro" id="IPR003594">
    <property type="entry name" value="HATPase_dom"/>
</dbReference>
<reference evidence="14 15" key="1">
    <citation type="submission" date="2020-01" db="EMBL/GenBank/DDBJ databases">
        <title>Genome sequencing of strain KACC 21507.</title>
        <authorList>
            <person name="Heo J."/>
            <person name="Kim S.-J."/>
            <person name="Kim J.-S."/>
            <person name="Hong S.-B."/>
            <person name="Kwon S.-W."/>
        </authorList>
    </citation>
    <scope>NUCLEOTIDE SEQUENCE [LARGE SCALE GENOMIC DNA]</scope>
    <source>
        <strain evidence="14 15">KACC 21507</strain>
    </source>
</reference>
<dbReference type="GO" id="GO:0000155">
    <property type="term" value="F:phosphorelay sensor kinase activity"/>
    <property type="evidence" value="ECO:0007669"/>
    <property type="project" value="InterPro"/>
</dbReference>
<evidence type="ECO:0000256" key="11">
    <source>
        <dbReference type="SAM" id="Phobius"/>
    </source>
</evidence>
<evidence type="ECO:0000313" key="14">
    <source>
        <dbReference type="EMBL" id="QHI95918.1"/>
    </source>
</evidence>
<dbReference type="Pfam" id="PF00672">
    <property type="entry name" value="HAMP"/>
    <property type="match status" value="1"/>
</dbReference>
<dbReference type="InterPro" id="IPR003661">
    <property type="entry name" value="HisK_dim/P_dom"/>
</dbReference>
<evidence type="ECO:0000256" key="10">
    <source>
        <dbReference type="ARBA" id="ARBA00023136"/>
    </source>
</evidence>
<accession>A0A6P1NEP7</accession>
<evidence type="ECO:0000256" key="2">
    <source>
        <dbReference type="ARBA" id="ARBA00004370"/>
    </source>
</evidence>
<evidence type="ECO:0000259" key="13">
    <source>
        <dbReference type="PROSITE" id="PS50885"/>
    </source>
</evidence>